<dbReference type="PANTHER" id="PTHR23111:SF40">
    <property type="entry name" value="RNA-BINDING PROTEIN INVOLVED IN HETEROCHROMATIN ASSEMBLY-RELATED"/>
    <property type="match status" value="1"/>
</dbReference>
<organism evidence="8 9">
    <name type="scientific">Portunus trituberculatus</name>
    <name type="common">Swimming crab</name>
    <name type="synonym">Neptunus trituberculatus</name>
    <dbReference type="NCBI Taxonomy" id="210409"/>
    <lineage>
        <taxon>Eukaryota</taxon>
        <taxon>Metazoa</taxon>
        <taxon>Ecdysozoa</taxon>
        <taxon>Arthropoda</taxon>
        <taxon>Crustacea</taxon>
        <taxon>Multicrustacea</taxon>
        <taxon>Malacostraca</taxon>
        <taxon>Eumalacostraca</taxon>
        <taxon>Eucarida</taxon>
        <taxon>Decapoda</taxon>
        <taxon>Pleocyemata</taxon>
        <taxon>Brachyura</taxon>
        <taxon>Eubrachyura</taxon>
        <taxon>Portunoidea</taxon>
        <taxon>Portunidae</taxon>
        <taxon>Portuninae</taxon>
        <taxon>Portunus</taxon>
    </lineage>
</organism>
<dbReference type="SMART" id="SM00547">
    <property type="entry name" value="ZnF_RBZ"/>
    <property type="match status" value="2"/>
</dbReference>
<keyword evidence="3" id="KW-0862">Zinc</keyword>
<dbReference type="PROSITE" id="PS50199">
    <property type="entry name" value="ZF_RANBP2_2"/>
    <property type="match status" value="2"/>
</dbReference>
<dbReference type="EMBL" id="VSRR010005431">
    <property type="protein sequence ID" value="MPC42417.1"/>
    <property type="molecule type" value="Genomic_DNA"/>
</dbReference>
<dbReference type="AlphaFoldDB" id="A0A5B7FA43"/>
<dbReference type="Pfam" id="PF00641">
    <property type="entry name" value="Zn_ribbon_RanBP"/>
    <property type="match status" value="2"/>
</dbReference>
<feature type="chain" id="PRO_5022896466" evidence="6">
    <location>
        <begin position="25"/>
        <end position="153"/>
    </location>
</feature>
<evidence type="ECO:0000256" key="2">
    <source>
        <dbReference type="ARBA" id="ARBA00022771"/>
    </source>
</evidence>
<gene>
    <name evidence="8" type="primary">NRP1</name>
    <name evidence="8" type="ORF">E2C01_036038</name>
</gene>
<feature type="domain" description="RanBP2-type" evidence="7">
    <location>
        <begin position="86"/>
        <end position="115"/>
    </location>
</feature>
<proteinExistence type="predicted"/>
<dbReference type="OrthoDB" id="448399at2759"/>
<dbReference type="InterPro" id="IPR036443">
    <property type="entry name" value="Znf_RanBP2_sf"/>
</dbReference>
<dbReference type="SUPFAM" id="SSF90209">
    <property type="entry name" value="Ran binding protein zinc finger-like"/>
    <property type="match status" value="2"/>
</dbReference>
<comment type="caution">
    <text evidence="8">The sequence shown here is derived from an EMBL/GenBank/DDBJ whole genome shotgun (WGS) entry which is preliminary data.</text>
</comment>
<feature type="domain" description="RanBP2-type" evidence="7">
    <location>
        <begin position="36"/>
        <end position="65"/>
    </location>
</feature>
<evidence type="ECO:0000313" key="8">
    <source>
        <dbReference type="EMBL" id="MPC42417.1"/>
    </source>
</evidence>
<feature type="region of interest" description="Disordered" evidence="5">
    <location>
        <begin position="63"/>
        <end position="82"/>
    </location>
</feature>
<evidence type="ECO:0000313" key="9">
    <source>
        <dbReference type="Proteomes" id="UP000324222"/>
    </source>
</evidence>
<dbReference type="GO" id="GO:0003729">
    <property type="term" value="F:mRNA binding"/>
    <property type="evidence" value="ECO:0007669"/>
    <property type="project" value="TreeGrafter"/>
</dbReference>
<evidence type="ECO:0000256" key="4">
    <source>
        <dbReference type="PROSITE-ProRule" id="PRU00322"/>
    </source>
</evidence>
<sequence>MPAASRRTAIQALICAFLDELAGGGGGGDRYSSPRRPGEWDCPNCQFCNFSHRDYCFKCRSPREEGGRSMGGGGGGGMNGPRSGMRAGDWECQQCQFHNFASRDQCFKCSSPKCKMWTVAATHPHEHLDQDEEEPDIEEFCMNTTVGIYSHGL</sequence>
<evidence type="ECO:0000256" key="3">
    <source>
        <dbReference type="ARBA" id="ARBA00022833"/>
    </source>
</evidence>
<name>A0A5B7FA43_PORTR</name>
<dbReference type="Proteomes" id="UP000324222">
    <property type="component" value="Unassembled WGS sequence"/>
</dbReference>
<reference evidence="8 9" key="1">
    <citation type="submission" date="2019-05" db="EMBL/GenBank/DDBJ databases">
        <title>Another draft genome of Portunus trituberculatus and its Hox gene families provides insights of decapod evolution.</title>
        <authorList>
            <person name="Jeong J.-H."/>
            <person name="Song I."/>
            <person name="Kim S."/>
            <person name="Choi T."/>
            <person name="Kim D."/>
            <person name="Ryu S."/>
            <person name="Kim W."/>
        </authorList>
    </citation>
    <scope>NUCLEOTIDE SEQUENCE [LARGE SCALE GENOMIC DNA]</scope>
    <source>
        <tissue evidence="8">Muscle</tissue>
    </source>
</reference>
<keyword evidence="9" id="KW-1185">Reference proteome</keyword>
<dbReference type="Gene3D" id="4.10.1060.10">
    <property type="entry name" value="Zinc finger, RanBP2-type"/>
    <property type="match status" value="2"/>
</dbReference>
<dbReference type="InterPro" id="IPR001876">
    <property type="entry name" value="Znf_RanBP2"/>
</dbReference>
<accession>A0A5B7FA43</accession>
<feature type="signal peptide" evidence="6">
    <location>
        <begin position="1"/>
        <end position="24"/>
    </location>
</feature>
<protein>
    <submittedName>
        <fullName evidence="8">Asparagine-rich protein</fullName>
    </submittedName>
</protein>
<evidence type="ECO:0000256" key="6">
    <source>
        <dbReference type="SAM" id="SignalP"/>
    </source>
</evidence>
<dbReference type="GO" id="GO:0008270">
    <property type="term" value="F:zinc ion binding"/>
    <property type="evidence" value="ECO:0007669"/>
    <property type="project" value="UniProtKB-KW"/>
</dbReference>
<evidence type="ECO:0000256" key="5">
    <source>
        <dbReference type="SAM" id="MobiDB-lite"/>
    </source>
</evidence>
<keyword evidence="6" id="KW-0732">Signal</keyword>
<feature type="compositionally biased region" description="Gly residues" evidence="5">
    <location>
        <begin position="68"/>
        <end position="79"/>
    </location>
</feature>
<dbReference type="PANTHER" id="PTHR23111">
    <property type="entry name" value="ZINC FINGER PROTEIN"/>
    <property type="match status" value="1"/>
</dbReference>
<evidence type="ECO:0000256" key="1">
    <source>
        <dbReference type="ARBA" id="ARBA00022723"/>
    </source>
</evidence>
<evidence type="ECO:0000259" key="7">
    <source>
        <dbReference type="PROSITE" id="PS50199"/>
    </source>
</evidence>
<dbReference type="PROSITE" id="PS01358">
    <property type="entry name" value="ZF_RANBP2_1"/>
    <property type="match status" value="2"/>
</dbReference>
<keyword evidence="1" id="KW-0479">Metal-binding</keyword>
<keyword evidence="2 4" id="KW-0863">Zinc-finger</keyword>